<comment type="function">
    <text evidence="1">Flagellum-specific muramidase which hydrolyzes the peptidoglycan layer to assemble the rod structure in the periplasmic space.</text>
</comment>
<evidence type="ECO:0000313" key="14">
    <source>
        <dbReference type="Proteomes" id="UP000000466"/>
    </source>
</evidence>
<reference evidence="13 14" key="1">
    <citation type="journal article" date="2013" name="Genome Announc.">
        <title>Complete genome sequence of Simiduia agarivorans SA1(T), a marine bacterium able to degrade a variety of polysaccharides.</title>
        <authorList>
            <person name="Lin S.Y."/>
            <person name="Shieh W.Y."/>
            <person name="Chen J.S."/>
            <person name="Tang S.L."/>
        </authorList>
    </citation>
    <scope>NUCLEOTIDE SEQUENCE [LARGE SCALE GENOMIC DNA]</scope>
    <source>
        <strain evidence="14">DSM 21679 / JCM 13881 / BCRC 17597 / SA1</strain>
    </source>
</reference>
<comment type="similarity">
    <text evidence="3">In the N-terminal section; belongs to the FlgJ family.</text>
</comment>
<evidence type="ECO:0000256" key="2">
    <source>
        <dbReference type="ARBA" id="ARBA00004418"/>
    </source>
</evidence>
<keyword evidence="9" id="KW-0326">Glycosidase</keyword>
<evidence type="ECO:0000256" key="1">
    <source>
        <dbReference type="ARBA" id="ARBA00002954"/>
    </source>
</evidence>
<dbReference type="InterPro" id="IPR051056">
    <property type="entry name" value="Glycosyl_Hydrolase_73"/>
</dbReference>
<protein>
    <recommendedName>
        <fullName evidence="5">Peptidoglycan hydrolase FlgJ</fullName>
    </recommendedName>
    <alternativeName>
        <fullName evidence="11">Muramidase FlgJ</fullName>
    </alternativeName>
</protein>
<dbReference type="PRINTS" id="PR01002">
    <property type="entry name" value="FLGFLGJ"/>
</dbReference>
<keyword evidence="6" id="KW-0574">Periplasm</keyword>
<dbReference type="Gene3D" id="1.10.530.10">
    <property type="match status" value="1"/>
</dbReference>
<evidence type="ECO:0000256" key="3">
    <source>
        <dbReference type="ARBA" id="ARBA00006880"/>
    </source>
</evidence>
<dbReference type="eggNOG" id="COG1705">
    <property type="taxonomic scope" value="Bacteria"/>
</dbReference>
<evidence type="ECO:0000256" key="9">
    <source>
        <dbReference type="ARBA" id="ARBA00023295"/>
    </source>
</evidence>
<evidence type="ECO:0000256" key="8">
    <source>
        <dbReference type="ARBA" id="ARBA00022801"/>
    </source>
</evidence>
<dbReference type="Gene3D" id="2.10.70.40">
    <property type="entry name" value="peptidoglycan hydrolase"/>
    <property type="match status" value="1"/>
</dbReference>
<dbReference type="InterPro" id="IPR019301">
    <property type="entry name" value="Flagellar_prot_FlgJ_N"/>
</dbReference>
<dbReference type="STRING" id="1117647.M5M_02245"/>
<dbReference type="Proteomes" id="UP000000466">
    <property type="component" value="Chromosome"/>
</dbReference>
<dbReference type="SMART" id="SM00047">
    <property type="entry name" value="LYZ2"/>
    <property type="match status" value="1"/>
</dbReference>
<comment type="similarity">
    <text evidence="4">In the C-terminal section; belongs to the glycosyl hydrolase 73 family.</text>
</comment>
<evidence type="ECO:0000256" key="10">
    <source>
        <dbReference type="ARBA" id="ARBA00023316"/>
    </source>
</evidence>
<proteinExistence type="inferred from homology"/>
<keyword evidence="7" id="KW-1005">Bacterial flagellum biogenesis</keyword>
<keyword evidence="10" id="KW-0961">Cell wall biogenesis/degradation</keyword>
<dbReference type="GO" id="GO:0071555">
    <property type="term" value="P:cell wall organization"/>
    <property type="evidence" value="ECO:0007669"/>
    <property type="project" value="UniProtKB-KW"/>
</dbReference>
<dbReference type="GO" id="GO:0071973">
    <property type="term" value="P:bacterial-type flagellum-dependent cell motility"/>
    <property type="evidence" value="ECO:0007669"/>
    <property type="project" value="TreeGrafter"/>
</dbReference>
<evidence type="ECO:0000256" key="6">
    <source>
        <dbReference type="ARBA" id="ARBA00022764"/>
    </source>
</evidence>
<dbReference type="RefSeq" id="WP_015045841.1">
    <property type="nucleotide sequence ID" value="NC_018868.3"/>
</dbReference>
<feature type="domain" description="Mannosyl-glycoprotein endo-beta-N-acetylglucosamidase-like" evidence="12">
    <location>
        <begin position="139"/>
        <end position="293"/>
    </location>
</feature>
<evidence type="ECO:0000256" key="7">
    <source>
        <dbReference type="ARBA" id="ARBA00022795"/>
    </source>
</evidence>
<evidence type="ECO:0000256" key="5">
    <source>
        <dbReference type="ARBA" id="ARBA00013433"/>
    </source>
</evidence>
<organism evidence="13 14">
    <name type="scientific">Simiduia agarivorans (strain DSM 21679 / JCM 13881 / BCRC 17597 / SA1)</name>
    <dbReference type="NCBI Taxonomy" id="1117647"/>
    <lineage>
        <taxon>Bacteria</taxon>
        <taxon>Pseudomonadati</taxon>
        <taxon>Pseudomonadota</taxon>
        <taxon>Gammaproteobacteria</taxon>
        <taxon>Cellvibrionales</taxon>
        <taxon>Cellvibrionaceae</taxon>
        <taxon>Simiduia</taxon>
    </lineage>
</organism>
<evidence type="ECO:0000259" key="12">
    <source>
        <dbReference type="SMART" id="SM00047"/>
    </source>
</evidence>
<dbReference type="AlphaFoldDB" id="K4KI93"/>
<evidence type="ECO:0000256" key="4">
    <source>
        <dbReference type="ARBA" id="ARBA00007974"/>
    </source>
</evidence>
<dbReference type="GO" id="GO:0042597">
    <property type="term" value="C:periplasmic space"/>
    <property type="evidence" value="ECO:0007669"/>
    <property type="project" value="UniProtKB-SubCell"/>
</dbReference>
<dbReference type="eggNOG" id="COG3951">
    <property type="taxonomic scope" value="Bacteria"/>
</dbReference>
<gene>
    <name evidence="13" type="ordered locus">M5M_02245</name>
</gene>
<comment type="subcellular location">
    <subcellularLocation>
        <location evidence="2">Periplasm</location>
    </subcellularLocation>
</comment>
<dbReference type="GO" id="GO:0004040">
    <property type="term" value="F:amidase activity"/>
    <property type="evidence" value="ECO:0007669"/>
    <property type="project" value="InterPro"/>
</dbReference>
<accession>K4KI93</accession>
<dbReference type="PANTHER" id="PTHR33308:SF9">
    <property type="entry name" value="PEPTIDOGLYCAN HYDROLASE FLGJ"/>
    <property type="match status" value="1"/>
</dbReference>
<dbReference type="EMBL" id="CP003746">
    <property type="protein sequence ID" value="AFU97668.1"/>
    <property type="molecule type" value="Genomic_DNA"/>
</dbReference>
<evidence type="ECO:0000313" key="13">
    <source>
        <dbReference type="EMBL" id="AFU97668.1"/>
    </source>
</evidence>
<keyword evidence="8" id="KW-0378">Hydrolase</keyword>
<dbReference type="NCBIfam" id="TIGR02541">
    <property type="entry name" value="flagell_FlgJ"/>
    <property type="match status" value="1"/>
</dbReference>
<dbReference type="GO" id="GO:0044780">
    <property type="term" value="P:bacterial-type flagellum assembly"/>
    <property type="evidence" value="ECO:0007669"/>
    <property type="project" value="InterPro"/>
</dbReference>
<dbReference type="OrthoDB" id="289937at2"/>
<dbReference type="GO" id="GO:0016798">
    <property type="term" value="F:hydrolase activity, acting on glycosyl bonds"/>
    <property type="evidence" value="ECO:0007669"/>
    <property type="project" value="UniProtKB-KW"/>
</dbReference>
<sequence>MGPDISFRDNFTDLNSLDAVKKAGRKGDKQALREVARQFEAMFVQQMLKTMRATEDVFAEGNFTQSSEMKFHRDLLDQQMSLQLTKGRGMGLAEVLYRELDRSYGKMLPQAGKSSTGISAAESSPKTIAPATAATIDTETTKPADKDGFIDRIFEQARQAAEKLGVAVEGILAQAALETGWGRAVIHNEKGESSNNLFNIKAGGDWQGDVVSRRVKEFRGEEAYQEQAQFRDYPDLTAAFEDLVQFLSKPRYQHAVNTGSAAHYGQALQQAGYATDPHYAEKIARIATDPEFKQAVARNLL</sequence>
<dbReference type="InterPro" id="IPR002901">
    <property type="entry name" value="MGlyc_endo_b_GlcNAc-like_dom"/>
</dbReference>
<dbReference type="HOGENOM" id="CLU_013771_3_0_6"/>
<name>K4KI93_SIMAS</name>
<dbReference type="InterPro" id="IPR013377">
    <property type="entry name" value="FlgJ"/>
</dbReference>
<evidence type="ECO:0000256" key="11">
    <source>
        <dbReference type="ARBA" id="ARBA00030835"/>
    </source>
</evidence>
<dbReference type="PANTHER" id="PTHR33308">
    <property type="entry name" value="PEPTIDOGLYCAN HYDROLASE FLGJ"/>
    <property type="match status" value="1"/>
</dbReference>
<keyword evidence="14" id="KW-1185">Reference proteome</keyword>
<dbReference type="KEGG" id="saga:M5M_02245"/>
<dbReference type="Pfam" id="PF01832">
    <property type="entry name" value="Glucosaminidase"/>
    <property type="match status" value="1"/>
</dbReference>
<dbReference type="Pfam" id="PF10135">
    <property type="entry name" value="Rod-binding"/>
    <property type="match status" value="1"/>
</dbReference>